<organism evidence="3 4">
    <name type="scientific">Variovorax paradoxus</name>
    <dbReference type="NCBI Taxonomy" id="34073"/>
    <lineage>
        <taxon>Bacteria</taxon>
        <taxon>Pseudomonadati</taxon>
        <taxon>Pseudomonadota</taxon>
        <taxon>Betaproteobacteria</taxon>
        <taxon>Burkholderiales</taxon>
        <taxon>Comamonadaceae</taxon>
        <taxon>Variovorax</taxon>
    </lineage>
</organism>
<comment type="caution">
    <text evidence="3">The sequence shown here is derived from an EMBL/GenBank/DDBJ whole genome shotgun (WGS) entry which is preliminary data.</text>
</comment>
<feature type="chain" id="PRO_5041730035" description="Lysozyme inhibitor LprI-like N-terminal domain-containing protein" evidence="1">
    <location>
        <begin position="27"/>
        <end position="133"/>
    </location>
</feature>
<dbReference type="EMBL" id="LVHG01000032">
    <property type="protein sequence ID" value="OAK65654.1"/>
    <property type="molecule type" value="Genomic_DNA"/>
</dbReference>
<feature type="signal peptide" evidence="1">
    <location>
        <begin position="1"/>
        <end position="26"/>
    </location>
</feature>
<reference evidence="3 4" key="1">
    <citation type="submission" date="2016-03" db="EMBL/GenBank/DDBJ databases">
        <title>Genome sequence of Variovorax paradoxus KB5.</title>
        <authorList>
            <person name="Jeong H."/>
            <person name="Hong C.E."/>
            <person name="Jo S.H."/>
            <person name="Park J.M."/>
        </authorList>
    </citation>
    <scope>NUCLEOTIDE SEQUENCE [LARGE SCALE GENOMIC DNA]</scope>
    <source>
        <strain evidence="3 4">KB5</strain>
    </source>
</reference>
<evidence type="ECO:0000256" key="1">
    <source>
        <dbReference type="SAM" id="SignalP"/>
    </source>
</evidence>
<dbReference type="Pfam" id="PF07007">
    <property type="entry name" value="LprI"/>
    <property type="match status" value="1"/>
</dbReference>
<sequence>MRHGLRVAAWGVVAAVALLLAGGAQAAGQDEPLDCNPNGNQQQMNDCAVRDFRAADAALNIRYGEVMKTLSPQMRVALRNEQRTWLKGRDPACKRAAKASEGGSIWPLVFNACLEKSTRKRTAELDRWKGREQ</sequence>
<dbReference type="PANTHER" id="PTHR39176">
    <property type="entry name" value="PERIPLASMIC PROTEIN-RELATED"/>
    <property type="match status" value="1"/>
</dbReference>
<dbReference type="Proteomes" id="UP000077852">
    <property type="component" value="Unassembled WGS sequence"/>
</dbReference>
<feature type="domain" description="Lysozyme inhibitor LprI-like N-terminal" evidence="2">
    <location>
        <begin position="39"/>
        <end position="125"/>
    </location>
</feature>
<dbReference type="Gene3D" id="1.20.1270.180">
    <property type="match status" value="1"/>
</dbReference>
<dbReference type="RefSeq" id="WP_081267109.1">
    <property type="nucleotide sequence ID" value="NZ_LVHG01000032.1"/>
</dbReference>
<name>A0AA91IC17_VARPD</name>
<evidence type="ECO:0000259" key="2">
    <source>
        <dbReference type="Pfam" id="PF07007"/>
    </source>
</evidence>
<dbReference type="PANTHER" id="PTHR39176:SF1">
    <property type="entry name" value="PERIPLASMIC PROTEIN"/>
    <property type="match status" value="1"/>
</dbReference>
<proteinExistence type="predicted"/>
<dbReference type="AlphaFoldDB" id="A0AA91IC17"/>
<gene>
    <name evidence="3" type="ORF">A3K87_11330</name>
</gene>
<accession>A0AA91IC17</accession>
<keyword evidence="1" id="KW-0732">Signal</keyword>
<evidence type="ECO:0000313" key="3">
    <source>
        <dbReference type="EMBL" id="OAK65654.1"/>
    </source>
</evidence>
<dbReference type="InterPro" id="IPR009739">
    <property type="entry name" value="LprI-like_N"/>
</dbReference>
<evidence type="ECO:0000313" key="4">
    <source>
        <dbReference type="Proteomes" id="UP000077852"/>
    </source>
</evidence>
<protein>
    <recommendedName>
        <fullName evidence="2">Lysozyme inhibitor LprI-like N-terminal domain-containing protein</fullName>
    </recommendedName>
</protein>